<evidence type="ECO:0000313" key="10">
    <source>
        <dbReference type="EMBL" id="PKY88612.1"/>
    </source>
</evidence>
<evidence type="ECO:0000259" key="9">
    <source>
        <dbReference type="PROSITE" id="PS51779"/>
    </source>
</evidence>
<dbReference type="PROSITE" id="PS51779">
    <property type="entry name" value="POTRA"/>
    <property type="match status" value="1"/>
</dbReference>
<feature type="transmembrane region" description="Helical" evidence="8">
    <location>
        <begin position="139"/>
        <end position="158"/>
    </location>
</feature>
<keyword evidence="4 8" id="KW-0812">Transmembrane</keyword>
<dbReference type="GO" id="GO:0005886">
    <property type="term" value="C:plasma membrane"/>
    <property type="evidence" value="ECO:0007669"/>
    <property type="project" value="TreeGrafter"/>
</dbReference>
<protein>
    <recommendedName>
        <fullName evidence="9">POTRA domain-containing protein</fullName>
    </recommendedName>
</protein>
<dbReference type="AlphaFoldDB" id="A0A2I1JZ67"/>
<dbReference type="OrthoDB" id="1819027at2"/>
<dbReference type="InterPro" id="IPR034746">
    <property type="entry name" value="POTRA"/>
</dbReference>
<organism evidence="10 11">
    <name type="scientific">Falseniella ignava</name>
    <dbReference type="NCBI Taxonomy" id="137730"/>
    <lineage>
        <taxon>Bacteria</taxon>
        <taxon>Bacillati</taxon>
        <taxon>Bacillota</taxon>
        <taxon>Bacilli</taxon>
        <taxon>Lactobacillales</taxon>
        <taxon>Aerococcaceae</taxon>
        <taxon>Falseniella</taxon>
    </lineage>
</organism>
<dbReference type="GO" id="GO:0051301">
    <property type="term" value="P:cell division"/>
    <property type="evidence" value="ECO:0007669"/>
    <property type="project" value="UniProtKB-KW"/>
</dbReference>
<keyword evidence="3" id="KW-0132">Cell division</keyword>
<feature type="domain" description="POTRA" evidence="9">
    <location>
        <begin position="164"/>
        <end position="235"/>
    </location>
</feature>
<proteinExistence type="predicted"/>
<dbReference type="PANTHER" id="PTHR37820">
    <property type="entry name" value="CELL DIVISION PROTEIN DIVIB"/>
    <property type="match status" value="1"/>
</dbReference>
<dbReference type="InterPro" id="IPR050487">
    <property type="entry name" value="FtsQ_DivIB"/>
</dbReference>
<dbReference type="EMBL" id="PKHE01000012">
    <property type="protein sequence ID" value="PKY88612.1"/>
    <property type="molecule type" value="Genomic_DNA"/>
</dbReference>
<gene>
    <name evidence="10" type="ORF">CYJ57_05175</name>
</gene>
<sequence>MRGGIEMRYDSKERFNFNTSNNQGNHSIFGHRTSLNTSGPSQNKVISMRHPARRQEWDMRVQQPRERNFNPYERTHYHFDDFQPWRNEASLQGFRSTSFNSRKKTPHSHVQRISKIEKLKRWFDSELERGRRDPYPKGIVKAGAVYLFLLIMIMINGIKINPYQFVNQVTVSGNELVVDALIQQSSRIEPFDRVKEVFRQREAIERVIVSENPMVESVTFERPNGSALNIKVSEHRFVGLTEINSNFYPVSSSGEVISTERPELDLAVAADKLPILEGFNNTGELRTIAESLEQIPPEILAQMQNIRASTDINKPQGIEVQMKDGNIIMAIASTFAQKVQHYPKILNQLEGRTGIINLEVGAYFTPFE</sequence>
<keyword evidence="7" id="KW-0131">Cell cycle</keyword>
<dbReference type="PANTHER" id="PTHR37820:SF1">
    <property type="entry name" value="CELL DIVISION PROTEIN FTSQ"/>
    <property type="match status" value="1"/>
</dbReference>
<evidence type="ECO:0000256" key="6">
    <source>
        <dbReference type="ARBA" id="ARBA00023136"/>
    </source>
</evidence>
<comment type="caution">
    <text evidence="10">The sequence shown here is derived from an EMBL/GenBank/DDBJ whole genome shotgun (WGS) entry which is preliminary data.</text>
</comment>
<accession>A0A2I1JZ67</accession>
<keyword evidence="5 8" id="KW-1133">Transmembrane helix</keyword>
<evidence type="ECO:0000313" key="11">
    <source>
        <dbReference type="Proteomes" id="UP000234384"/>
    </source>
</evidence>
<evidence type="ECO:0000256" key="3">
    <source>
        <dbReference type="ARBA" id="ARBA00022618"/>
    </source>
</evidence>
<evidence type="ECO:0000256" key="4">
    <source>
        <dbReference type="ARBA" id="ARBA00022692"/>
    </source>
</evidence>
<dbReference type="Pfam" id="PF03799">
    <property type="entry name" value="FtsQ_DivIB_C"/>
    <property type="match status" value="1"/>
</dbReference>
<keyword evidence="2" id="KW-1003">Cell membrane</keyword>
<keyword evidence="6 8" id="KW-0472">Membrane</keyword>
<dbReference type="InterPro" id="IPR005548">
    <property type="entry name" value="Cell_div_FtsQ/DivIB_C"/>
</dbReference>
<evidence type="ECO:0000256" key="1">
    <source>
        <dbReference type="ARBA" id="ARBA00004370"/>
    </source>
</evidence>
<reference evidence="10 11" key="1">
    <citation type="submission" date="2017-12" db="EMBL/GenBank/DDBJ databases">
        <title>Phylogenetic diversity of female urinary microbiome.</title>
        <authorList>
            <person name="Thomas-White K."/>
            <person name="Wolfe A.J."/>
        </authorList>
    </citation>
    <scope>NUCLEOTIDE SEQUENCE [LARGE SCALE GENOMIC DNA]</scope>
    <source>
        <strain evidence="10 11">UMB0898</strain>
    </source>
</reference>
<comment type="subcellular location">
    <subcellularLocation>
        <location evidence="1">Membrane</location>
    </subcellularLocation>
</comment>
<evidence type="ECO:0000256" key="2">
    <source>
        <dbReference type="ARBA" id="ARBA00022475"/>
    </source>
</evidence>
<dbReference type="Proteomes" id="UP000234384">
    <property type="component" value="Unassembled WGS sequence"/>
</dbReference>
<dbReference type="Gene3D" id="3.40.50.10960">
    <property type="match status" value="1"/>
</dbReference>
<evidence type="ECO:0000256" key="5">
    <source>
        <dbReference type="ARBA" id="ARBA00022989"/>
    </source>
</evidence>
<evidence type="ECO:0000256" key="8">
    <source>
        <dbReference type="SAM" id="Phobius"/>
    </source>
</evidence>
<name>A0A2I1JZ67_9LACT</name>
<evidence type="ECO:0000256" key="7">
    <source>
        <dbReference type="ARBA" id="ARBA00023306"/>
    </source>
</evidence>